<dbReference type="RefSeq" id="WP_232137908.1">
    <property type="nucleotide sequence ID" value="NZ_CP089507.1"/>
</dbReference>
<dbReference type="Proteomes" id="UP001430360">
    <property type="component" value="Unassembled WGS sequence"/>
</dbReference>
<proteinExistence type="predicted"/>
<reference evidence="1" key="2">
    <citation type="journal article" date="2022" name="Syst. Appl. Microbiol.">
        <title>Physiological and genomic characterisation of Luteimonas fraxinea sp. nov., a bacterial species associated with trees tolerant to ash dieback.</title>
        <authorList>
            <person name="Ulrich K."/>
            <person name="Becker R."/>
            <person name="Behrendt U."/>
            <person name="Kube M."/>
            <person name="Schneck V."/>
            <person name="Ulrich A."/>
        </authorList>
    </citation>
    <scope>NUCLEOTIDE SEQUENCE</scope>
    <source>
        <strain evidence="1">A1P009</strain>
    </source>
</reference>
<keyword evidence="2" id="KW-1185">Reference proteome</keyword>
<protein>
    <submittedName>
        <fullName evidence="1">Uncharacterized protein</fullName>
    </submittedName>
</protein>
<comment type="caution">
    <text evidence="1">The sequence shown here is derived from an EMBL/GenBank/DDBJ whole genome shotgun (WGS) entry which is preliminary data.</text>
</comment>
<name>A0ABS8UIL3_9GAMM</name>
<organism evidence="1 2">
    <name type="scientific">Luteimonas fraxinea</name>
    <dbReference type="NCBI Taxonomy" id="2901869"/>
    <lineage>
        <taxon>Bacteria</taxon>
        <taxon>Pseudomonadati</taxon>
        <taxon>Pseudomonadota</taxon>
        <taxon>Gammaproteobacteria</taxon>
        <taxon>Lysobacterales</taxon>
        <taxon>Lysobacteraceae</taxon>
        <taxon>Luteimonas</taxon>
    </lineage>
</organism>
<dbReference type="EMBL" id="JAJQKU010000007">
    <property type="protein sequence ID" value="MCD9098566.1"/>
    <property type="molecule type" value="Genomic_DNA"/>
</dbReference>
<evidence type="ECO:0000313" key="1">
    <source>
        <dbReference type="EMBL" id="MCD9098566.1"/>
    </source>
</evidence>
<gene>
    <name evidence="1" type="ORF">LTT95_16630</name>
</gene>
<sequence length="84" mass="9201">MTWDALQIAALDALGHDRYRVQVPGQVLPDDPLVDPLLRAAGLSREGDGAFAFVRSLGALSELRSASAKRALWPRLRQLRRHGG</sequence>
<accession>A0ABS8UIL3</accession>
<evidence type="ECO:0000313" key="2">
    <source>
        <dbReference type="Proteomes" id="UP001430360"/>
    </source>
</evidence>
<reference evidence="1" key="1">
    <citation type="submission" date="2021-12" db="EMBL/GenBank/DDBJ databases">
        <authorList>
            <person name="Ulrich A."/>
        </authorList>
    </citation>
    <scope>NUCLEOTIDE SEQUENCE</scope>
    <source>
        <strain evidence="1">A1P009</strain>
    </source>
</reference>